<comment type="similarity">
    <text evidence="2 11">Belongs to the protein kinase superfamily. AGC Ser/Thr protein kinase family. GPRK subfamily.</text>
</comment>
<dbReference type="PRINTS" id="PR00717">
    <property type="entry name" value="GPCRKINASE"/>
</dbReference>
<evidence type="ECO:0000256" key="6">
    <source>
        <dbReference type="ARBA" id="ARBA00022741"/>
    </source>
</evidence>
<organism evidence="16 17">
    <name type="scientific">Panthera leo</name>
    <name type="common">Lion</name>
    <dbReference type="NCBI Taxonomy" id="9689"/>
    <lineage>
        <taxon>Eukaryota</taxon>
        <taxon>Metazoa</taxon>
        <taxon>Chordata</taxon>
        <taxon>Craniata</taxon>
        <taxon>Vertebrata</taxon>
        <taxon>Euteleostomi</taxon>
        <taxon>Mammalia</taxon>
        <taxon>Eutheria</taxon>
        <taxon>Laurasiatheria</taxon>
        <taxon>Carnivora</taxon>
        <taxon>Feliformia</taxon>
        <taxon>Felidae</taxon>
        <taxon>Pantherinae</taxon>
        <taxon>Panthera</taxon>
    </lineage>
</organism>
<keyword evidence="3 11" id="KW-0723">Serine/threonine-protein kinase</keyword>
<dbReference type="Gene3D" id="1.10.167.10">
    <property type="entry name" value="Regulator of G-protein Signalling 4, domain 2"/>
    <property type="match status" value="1"/>
</dbReference>
<evidence type="ECO:0000256" key="10">
    <source>
        <dbReference type="PROSITE-ProRule" id="PRU10141"/>
    </source>
</evidence>
<gene>
    <name evidence="16" type="primary">GRK6</name>
</gene>
<reference evidence="16" key="2">
    <citation type="submission" date="2025-08" db="UniProtKB">
        <authorList>
            <consortium name="Ensembl"/>
        </authorList>
    </citation>
    <scope>IDENTIFICATION</scope>
</reference>
<reference evidence="16" key="1">
    <citation type="journal article" date="2019" name="bioRxiv">
        <title>Long live the king: chromosome-level assembly of the lion (Panthera leo) using linked-read, Hi-C, and long read data.</title>
        <authorList>
            <person name="Armstrong E.E."/>
            <person name="Taylor R.W."/>
            <person name="Miller D.E."/>
            <person name="Kaelin C."/>
            <person name="Barsh G."/>
            <person name="Hadly E.A."/>
            <person name="Petrov D."/>
        </authorList>
    </citation>
    <scope>NUCLEOTIDE SEQUENCE [LARGE SCALE GENOMIC DNA]</scope>
</reference>
<dbReference type="InterPro" id="IPR008271">
    <property type="entry name" value="Ser/Thr_kinase_AS"/>
</dbReference>
<dbReference type="PROSITE" id="PS50132">
    <property type="entry name" value="RGS"/>
    <property type="match status" value="1"/>
</dbReference>
<dbReference type="GeneTree" id="ENSGT00940000158544"/>
<dbReference type="PROSITE" id="PS00108">
    <property type="entry name" value="PROTEIN_KINASE_ST"/>
    <property type="match status" value="1"/>
</dbReference>
<evidence type="ECO:0000256" key="4">
    <source>
        <dbReference type="ARBA" id="ARBA00022553"/>
    </source>
</evidence>
<dbReference type="GO" id="GO:0005737">
    <property type="term" value="C:cytoplasm"/>
    <property type="evidence" value="ECO:0007669"/>
    <property type="project" value="TreeGrafter"/>
</dbReference>
<dbReference type="AlphaFoldDB" id="A0A8C9D9K9"/>
<evidence type="ECO:0000256" key="8">
    <source>
        <dbReference type="ARBA" id="ARBA00022840"/>
    </source>
</evidence>
<proteinExistence type="inferred from homology"/>
<dbReference type="GO" id="GO:0007165">
    <property type="term" value="P:signal transduction"/>
    <property type="evidence" value="ECO:0007669"/>
    <property type="project" value="InterPro"/>
</dbReference>
<keyword evidence="17" id="KW-1185">Reference proteome</keyword>
<dbReference type="SUPFAM" id="SSF48097">
    <property type="entry name" value="Regulator of G-protein signaling, RGS"/>
    <property type="match status" value="1"/>
</dbReference>
<evidence type="ECO:0000259" key="13">
    <source>
        <dbReference type="PROSITE" id="PS50011"/>
    </source>
</evidence>
<dbReference type="Pfam" id="PF00069">
    <property type="entry name" value="Pkinase"/>
    <property type="match status" value="1"/>
</dbReference>
<dbReference type="PROSITE" id="PS00107">
    <property type="entry name" value="PROTEIN_KINASE_ATP"/>
    <property type="match status" value="1"/>
</dbReference>
<dbReference type="InterPro" id="IPR000719">
    <property type="entry name" value="Prot_kinase_dom"/>
</dbReference>
<protein>
    <recommendedName>
        <fullName evidence="11">G protein-coupled receptor kinase</fullName>
        <ecNumber evidence="11">2.7.11.-</ecNumber>
    </recommendedName>
</protein>
<comment type="catalytic activity">
    <reaction evidence="1">
        <text>[G-protein-coupled receptor] + ATP = [G-protein-coupled receptor]-phosphate + ADP + H(+)</text>
        <dbReference type="Rhea" id="RHEA:12008"/>
        <dbReference type="Rhea" id="RHEA-COMP:11260"/>
        <dbReference type="Rhea" id="RHEA-COMP:11261"/>
        <dbReference type="ChEBI" id="CHEBI:15378"/>
        <dbReference type="ChEBI" id="CHEBI:30616"/>
        <dbReference type="ChEBI" id="CHEBI:43176"/>
        <dbReference type="ChEBI" id="CHEBI:68546"/>
        <dbReference type="ChEBI" id="CHEBI:456216"/>
        <dbReference type="EC" id="2.7.11.16"/>
    </reaction>
</comment>
<keyword evidence="4" id="KW-0597">Phosphoprotein</keyword>
<evidence type="ECO:0000313" key="16">
    <source>
        <dbReference type="Ensembl" id="ENSPLOP00000024270.1"/>
    </source>
</evidence>
<dbReference type="PANTHER" id="PTHR24355:SF15">
    <property type="entry name" value="G PROTEIN-COUPLED RECEPTOR KINASE 6"/>
    <property type="match status" value="1"/>
</dbReference>
<evidence type="ECO:0000256" key="3">
    <source>
        <dbReference type="ARBA" id="ARBA00022527"/>
    </source>
</evidence>
<feature type="compositionally biased region" description="Basic and acidic residues" evidence="12">
    <location>
        <begin position="46"/>
        <end position="66"/>
    </location>
</feature>
<sequence length="693" mass="77707">MGRRRGERPPGYWPRKVNRRRGGAGRRPGGPREGAECSRRAAAAGEAREAAARSLRAEPSRADRHPAPAPASDPGRRLGPAGPAAPQPMELENIVANTVLLKAREGGGGNRKGKSKKWRQMLQFPHISQCEELRLSLERDYHSLCERQPIGRLLFREFCATRPELTRCIAFLDGVAEYEVTPDEKRKACGRRLMQNFLSHTGPDLIPEVPRQLVTNCSQRLEQGPCKDLFQELTRLTHEYLSMAPFADYLDSIYFNRFLQWKWLERQPVTKNTFRQYRVLGKGGFGEVCACQVRATGKMYACKKLEKKRIKKRKGEAMALNEKQILEKVNSRFVVSLAYAYETKDALCLVLTLMNGGDLKFHIYHMGQAGFPEERAVFYAAEICCGLEDLHRERIVYRDLKPENILLDDHGHIRISDLGLAVHVPEGQTIKGRVGTVGYMAPEVVKNERYTFSPDWWALGCLLYEMIAGQSPFQQRKKKIKREEVERLVKEVPEEYSERFSPQARSLCSQLLCKDPAGRLGCRGGGAREVKEHPLFKKLNFKRLGAGMLEPPFKPDPQAIYCKDVLDIEQFSTVKGVELEPTDQDFYQKFATGSVPIPWQNEVRACLAGRMRPRGAALEAALTAPCSLADGGDRVLPGAECLWARWLSSPRPGLEGPATCTPQERTAAETLQPPGNSQKCPILAPSLTPGDGG</sequence>
<dbReference type="InterPro" id="IPR036305">
    <property type="entry name" value="RGS_sf"/>
</dbReference>
<evidence type="ECO:0000256" key="9">
    <source>
        <dbReference type="PIRSR" id="PIRSR600239-51"/>
    </source>
</evidence>
<keyword evidence="8 10" id="KW-0067">ATP-binding</keyword>
<dbReference type="SUPFAM" id="SSF56112">
    <property type="entry name" value="Protein kinase-like (PK-like)"/>
    <property type="match status" value="1"/>
</dbReference>
<dbReference type="EC" id="2.7.11.-" evidence="11"/>
<feature type="domain" description="RGS" evidence="14">
    <location>
        <begin position="147"/>
        <end position="259"/>
    </location>
</feature>
<dbReference type="GO" id="GO:0047696">
    <property type="term" value="F:beta-adrenergic receptor kinase activity"/>
    <property type="evidence" value="ECO:0007669"/>
    <property type="project" value="Ensembl"/>
</dbReference>
<evidence type="ECO:0000256" key="1">
    <source>
        <dbReference type="ARBA" id="ARBA00001256"/>
    </source>
</evidence>
<dbReference type="SMART" id="SM00220">
    <property type="entry name" value="S_TKc"/>
    <property type="match status" value="1"/>
</dbReference>
<dbReference type="Pfam" id="PF00615">
    <property type="entry name" value="RGS"/>
    <property type="match status" value="1"/>
</dbReference>
<evidence type="ECO:0000256" key="12">
    <source>
        <dbReference type="SAM" id="MobiDB-lite"/>
    </source>
</evidence>
<evidence type="ECO:0000256" key="11">
    <source>
        <dbReference type="RuleBase" id="RU000308"/>
    </source>
</evidence>
<feature type="region of interest" description="Disordered" evidence="12">
    <location>
        <begin position="664"/>
        <end position="693"/>
    </location>
</feature>
<evidence type="ECO:0000259" key="14">
    <source>
        <dbReference type="PROSITE" id="PS50132"/>
    </source>
</evidence>
<dbReference type="Gene3D" id="3.30.200.20">
    <property type="entry name" value="Phosphorylase Kinase, domain 1"/>
    <property type="match status" value="1"/>
</dbReference>
<dbReference type="Ensembl" id="ENSPLOT00000026803.1">
    <property type="protein sequence ID" value="ENSPLOP00000024270.1"/>
    <property type="gene ID" value="ENSPLOG00000017802.1"/>
</dbReference>
<evidence type="ECO:0000256" key="5">
    <source>
        <dbReference type="ARBA" id="ARBA00022679"/>
    </source>
</evidence>
<feature type="region of interest" description="Disordered" evidence="12">
    <location>
        <begin position="1"/>
        <end position="87"/>
    </location>
</feature>
<dbReference type="PANTHER" id="PTHR24355">
    <property type="entry name" value="G PROTEIN-COUPLED RECEPTOR KINASE/RIBOSOMAL PROTEIN S6 KINASE"/>
    <property type="match status" value="1"/>
</dbReference>
<dbReference type="OMA" id="NYLNPKC"/>
<evidence type="ECO:0000256" key="2">
    <source>
        <dbReference type="ARBA" id="ARBA00009793"/>
    </source>
</evidence>
<dbReference type="Proteomes" id="UP000694399">
    <property type="component" value="Chromosome A1"/>
</dbReference>
<dbReference type="CDD" id="cd05630">
    <property type="entry name" value="STKc_GRK6"/>
    <property type="match status" value="1"/>
</dbReference>
<feature type="binding site" evidence="10">
    <location>
        <position position="312"/>
    </location>
    <ligand>
        <name>ATP</name>
        <dbReference type="ChEBI" id="CHEBI:30616"/>
    </ligand>
</feature>
<reference evidence="16" key="3">
    <citation type="submission" date="2025-09" db="UniProtKB">
        <authorList>
            <consortium name="Ensembl"/>
        </authorList>
    </citation>
    <scope>IDENTIFICATION</scope>
</reference>
<dbReference type="InterPro" id="IPR017441">
    <property type="entry name" value="Protein_kinase_ATP_BS"/>
</dbReference>
<dbReference type="SMART" id="SM00315">
    <property type="entry name" value="RGS"/>
    <property type="match status" value="1"/>
</dbReference>
<dbReference type="InterPro" id="IPR000961">
    <property type="entry name" value="AGC-kinase_C"/>
</dbReference>
<dbReference type="InterPro" id="IPR016137">
    <property type="entry name" value="RGS"/>
</dbReference>
<accession>A0A8C9D9K9</accession>
<dbReference type="InterPro" id="IPR011009">
    <property type="entry name" value="Kinase-like_dom_sf"/>
</dbReference>
<keyword evidence="7 11" id="KW-0418">Kinase</keyword>
<dbReference type="GO" id="GO:0005524">
    <property type="term" value="F:ATP binding"/>
    <property type="evidence" value="ECO:0007669"/>
    <property type="project" value="UniProtKB-UniRule"/>
</dbReference>
<feature type="domain" description="Protein kinase" evidence="13">
    <location>
        <begin position="274"/>
        <end position="536"/>
    </location>
</feature>
<feature type="active site" description="Proton acceptor" evidence="9">
    <location>
        <position position="399"/>
    </location>
</feature>
<keyword evidence="6 10" id="KW-0547">Nucleotide-binding</keyword>
<evidence type="ECO:0000259" key="15">
    <source>
        <dbReference type="PROSITE" id="PS51285"/>
    </source>
</evidence>
<evidence type="ECO:0000256" key="7">
    <source>
        <dbReference type="ARBA" id="ARBA00022777"/>
    </source>
</evidence>
<name>A0A8C9D9K9_PANLE</name>
<dbReference type="PROSITE" id="PS51285">
    <property type="entry name" value="AGC_KINASE_CTER"/>
    <property type="match status" value="1"/>
</dbReference>
<dbReference type="FunFam" id="1.10.167.10:FF:000009">
    <property type="entry name" value="G protein-coupled receptor kinase"/>
    <property type="match status" value="1"/>
</dbReference>
<dbReference type="GO" id="GO:0004703">
    <property type="term" value="F:G protein-coupled receptor kinase activity"/>
    <property type="evidence" value="ECO:0007669"/>
    <property type="project" value="UniProtKB-EC"/>
</dbReference>
<keyword evidence="5 11" id="KW-0808">Transferase</keyword>
<dbReference type="PROSITE" id="PS50011">
    <property type="entry name" value="PROTEIN_KINASE_DOM"/>
    <property type="match status" value="1"/>
</dbReference>
<dbReference type="InterPro" id="IPR044926">
    <property type="entry name" value="RGS_subdomain_2"/>
</dbReference>
<dbReference type="FunFam" id="1.10.510.10:FF:000074">
    <property type="entry name" value="G protein-coupled receptor kinase"/>
    <property type="match status" value="1"/>
</dbReference>
<dbReference type="InterPro" id="IPR000239">
    <property type="entry name" value="GPCR_kinase"/>
</dbReference>
<feature type="domain" description="AGC-kinase C-terminal" evidence="15">
    <location>
        <begin position="537"/>
        <end position="602"/>
    </location>
</feature>
<dbReference type="GO" id="GO:0009966">
    <property type="term" value="P:regulation of signal transduction"/>
    <property type="evidence" value="ECO:0007669"/>
    <property type="project" value="TreeGrafter"/>
</dbReference>
<dbReference type="Gene3D" id="1.10.510.10">
    <property type="entry name" value="Transferase(Phosphotransferase) domain 1"/>
    <property type="match status" value="1"/>
</dbReference>
<evidence type="ECO:0000313" key="17">
    <source>
        <dbReference type="Proteomes" id="UP000694399"/>
    </source>
</evidence>